<reference evidence="4" key="1">
    <citation type="submission" date="2021-02" db="EMBL/GenBank/DDBJ databases">
        <authorList>
            <person name="Nowell W R."/>
        </authorList>
    </citation>
    <scope>NUCLEOTIDE SEQUENCE</scope>
</reference>
<sequence length="359" mass="41090">MTSTDTQPVHQRPKLVLGCMEFGRLQPLDVSHQMINSYIELFKSSNAYKSQTLEFDTAYVYGGQFGISEDILGKLDDNIKKQILFHTKANAKAKQNPSLSKESVLIQCKESLERLQLESVHSPPLDIYYLHAPDPNTPIEETLSAINELYKQGKFKRFGVSNYKSWEVAEIYYICKINNYVLPTVYQGMYNLIARDAELELLPCLRKLGISFYAYNPLGGGLLTGRYEYSQGDISHKEDIPEGRFTAPVVGDLYRERYWKKSIFEAIDMIKQAVNEYNQQNQSNLTLTEVAFRWDNYHSKLSGQYGDAILMGSSKPEYLIANTKFLAIESPLPESILSAIEASYQHCKQDVARHWPIFK</sequence>
<feature type="domain" description="NADP-dependent oxidoreductase" evidence="3">
    <location>
        <begin position="49"/>
        <end position="342"/>
    </location>
</feature>
<evidence type="ECO:0000256" key="2">
    <source>
        <dbReference type="ARBA" id="ARBA00038157"/>
    </source>
</evidence>
<dbReference type="CDD" id="cd19075">
    <property type="entry name" value="AKR_AKR7A1-5"/>
    <property type="match status" value="1"/>
</dbReference>
<dbReference type="AlphaFoldDB" id="A0A814E6D4"/>
<evidence type="ECO:0000256" key="1">
    <source>
        <dbReference type="ARBA" id="ARBA00023002"/>
    </source>
</evidence>
<comment type="similarity">
    <text evidence="2">Belongs to the aldo/keto reductase family. Aldo/keto reductase 2 subfamily.</text>
</comment>
<dbReference type="Pfam" id="PF00248">
    <property type="entry name" value="Aldo_ket_red"/>
    <property type="match status" value="1"/>
</dbReference>
<comment type="caution">
    <text evidence="4">The sequence shown here is derived from an EMBL/GenBank/DDBJ whole genome shotgun (WGS) entry which is preliminary data.</text>
</comment>
<dbReference type="SUPFAM" id="SSF51430">
    <property type="entry name" value="NAD(P)-linked oxidoreductase"/>
    <property type="match status" value="1"/>
</dbReference>
<evidence type="ECO:0000313" key="5">
    <source>
        <dbReference type="Proteomes" id="UP000663877"/>
    </source>
</evidence>
<accession>A0A814E6D4</accession>
<dbReference type="InterPro" id="IPR050523">
    <property type="entry name" value="AKR_Detox_Biosynth"/>
</dbReference>
<dbReference type="PANTHER" id="PTHR43364">
    <property type="entry name" value="NADH-SPECIFIC METHYLGLYOXAL REDUCTASE-RELATED"/>
    <property type="match status" value="1"/>
</dbReference>
<dbReference type="InterPro" id="IPR036812">
    <property type="entry name" value="NAD(P)_OxRdtase_dom_sf"/>
</dbReference>
<dbReference type="Proteomes" id="UP000663877">
    <property type="component" value="Unassembled WGS sequence"/>
</dbReference>
<proteinExistence type="inferred from homology"/>
<organism evidence="4 5">
    <name type="scientific">Adineta steineri</name>
    <dbReference type="NCBI Taxonomy" id="433720"/>
    <lineage>
        <taxon>Eukaryota</taxon>
        <taxon>Metazoa</taxon>
        <taxon>Spiralia</taxon>
        <taxon>Gnathifera</taxon>
        <taxon>Rotifera</taxon>
        <taxon>Eurotatoria</taxon>
        <taxon>Bdelloidea</taxon>
        <taxon>Adinetida</taxon>
        <taxon>Adinetidae</taxon>
        <taxon>Adineta</taxon>
    </lineage>
</organism>
<protein>
    <recommendedName>
        <fullName evidence="3">NADP-dependent oxidoreductase domain-containing protein</fullName>
    </recommendedName>
</protein>
<dbReference type="EMBL" id="CAJNOI010000057">
    <property type="protein sequence ID" value="CAF0963657.1"/>
    <property type="molecule type" value="Genomic_DNA"/>
</dbReference>
<dbReference type="PANTHER" id="PTHR43364:SF4">
    <property type="entry name" value="NAD(P)-LINKED OXIDOREDUCTASE SUPERFAMILY PROTEIN"/>
    <property type="match status" value="1"/>
</dbReference>
<gene>
    <name evidence="4" type="ORF">BJG266_LOCUS13906</name>
</gene>
<keyword evidence="1" id="KW-0560">Oxidoreductase</keyword>
<evidence type="ECO:0000313" key="4">
    <source>
        <dbReference type="EMBL" id="CAF0963657.1"/>
    </source>
</evidence>
<evidence type="ECO:0000259" key="3">
    <source>
        <dbReference type="Pfam" id="PF00248"/>
    </source>
</evidence>
<dbReference type="Gene3D" id="3.20.20.100">
    <property type="entry name" value="NADP-dependent oxidoreductase domain"/>
    <property type="match status" value="1"/>
</dbReference>
<name>A0A814E6D4_9BILA</name>
<dbReference type="InterPro" id="IPR023210">
    <property type="entry name" value="NADP_OxRdtase_dom"/>
</dbReference>
<dbReference type="GO" id="GO:0016491">
    <property type="term" value="F:oxidoreductase activity"/>
    <property type="evidence" value="ECO:0007669"/>
    <property type="project" value="UniProtKB-KW"/>
</dbReference>